<evidence type="ECO:0000256" key="3">
    <source>
        <dbReference type="ARBA" id="ARBA00022806"/>
    </source>
</evidence>
<dbReference type="GO" id="GO:0016787">
    <property type="term" value="F:hydrolase activity"/>
    <property type="evidence" value="ECO:0007669"/>
    <property type="project" value="UniProtKB-KW"/>
</dbReference>
<dbReference type="PANTHER" id="PTHR47961">
    <property type="entry name" value="DNA POLYMERASE THETA, PUTATIVE (AFU_ORTHOLOGUE AFUA_1G05260)-RELATED"/>
    <property type="match status" value="1"/>
</dbReference>
<name>A0A835JCJ5_9ROSI</name>
<dbReference type="GO" id="GO:0004386">
    <property type="term" value="F:helicase activity"/>
    <property type="evidence" value="ECO:0007669"/>
    <property type="project" value="UniProtKB-KW"/>
</dbReference>
<dbReference type="InterPro" id="IPR027417">
    <property type="entry name" value="P-loop_NTPase"/>
</dbReference>
<gene>
    <name evidence="5" type="ORF">SADUNF_Sadunf15G0045600</name>
</gene>
<dbReference type="PANTHER" id="PTHR47961:SF4">
    <property type="entry name" value="ACTIVATING SIGNAL COINTEGRATOR 1 COMPLEX SUBUNIT 3"/>
    <property type="match status" value="1"/>
</dbReference>
<sequence>MQKATCSLALKDSKVPDHFDLQPKGRESKRNSTMKVGLVALDEIHLLGVDRGRILEVIVSRMGYISSQTERVVGFVGLSTASANASNFVDWLGVGEIGLFNVKPIVRLMPLEKEKIIKEMGLVNLQSFAKCMKDIHVLSLKLLIINFFVDMEAFLHLTSGCFYGQGYPGNYYCPRMNGMNTPVYTAICTHSPIKVFVASDEHLWQFLSVIEEVLQMVLS</sequence>
<dbReference type="Proteomes" id="UP000657918">
    <property type="component" value="Unassembled WGS sequence"/>
</dbReference>
<evidence type="ECO:0000313" key="6">
    <source>
        <dbReference type="Proteomes" id="UP000657918"/>
    </source>
</evidence>
<evidence type="ECO:0000256" key="2">
    <source>
        <dbReference type="ARBA" id="ARBA00022801"/>
    </source>
</evidence>
<dbReference type="Gene3D" id="3.40.50.300">
    <property type="entry name" value="P-loop containing nucleotide triphosphate hydrolases"/>
    <property type="match status" value="1"/>
</dbReference>
<dbReference type="GO" id="GO:0005634">
    <property type="term" value="C:nucleus"/>
    <property type="evidence" value="ECO:0007669"/>
    <property type="project" value="TreeGrafter"/>
</dbReference>
<dbReference type="AlphaFoldDB" id="A0A835JCJ5"/>
<accession>A0A835JCJ5</accession>
<proteinExistence type="predicted"/>
<keyword evidence="1" id="KW-0547">Nucleotide-binding</keyword>
<protein>
    <submittedName>
        <fullName evidence="5">Uncharacterized protein</fullName>
    </submittedName>
</protein>
<keyword evidence="3" id="KW-0347">Helicase</keyword>
<dbReference type="InterPro" id="IPR050474">
    <property type="entry name" value="Hel308_SKI2-like"/>
</dbReference>
<evidence type="ECO:0000256" key="1">
    <source>
        <dbReference type="ARBA" id="ARBA00022741"/>
    </source>
</evidence>
<evidence type="ECO:0000256" key="4">
    <source>
        <dbReference type="ARBA" id="ARBA00022840"/>
    </source>
</evidence>
<evidence type="ECO:0000313" key="5">
    <source>
        <dbReference type="EMBL" id="KAF9667648.1"/>
    </source>
</evidence>
<keyword evidence="4" id="KW-0067">ATP-binding</keyword>
<dbReference type="OrthoDB" id="5575at2759"/>
<organism evidence="5 6">
    <name type="scientific">Salix dunnii</name>
    <dbReference type="NCBI Taxonomy" id="1413687"/>
    <lineage>
        <taxon>Eukaryota</taxon>
        <taxon>Viridiplantae</taxon>
        <taxon>Streptophyta</taxon>
        <taxon>Embryophyta</taxon>
        <taxon>Tracheophyta</taxon>
        <taxon>Spermatophyta</taxon>
        <taxon>Magnoliopsida</taxon>
        <taxon>eudicotyledons</taxon>
        <taxon>Gunneridae</taxon>
        <taxon>Pentapetalae</taxon>
        <taxon>rosids</taxon>
        <taxon>fabids</taxon>
        <taxon>Malpighiales</taxon>
        <taxon>Salicaceae</taxon>
        <taxon>Saliceae</taxon>
        <taxon>Salix</taxon>
    </lineage>
</organism>
<keyword evidence="2" id="KW-0378">Hydrolase</keyword>
<reference evidence="5 6" key="1">
    <citation type="submission" date="2020-10" db="EMBL/GenBank/DDBJ databases">
        <title>Plant Genome Project.</title>
        <authorList>
            <person name="Zhang R.-G."/>
        </authorList>
    </citation>
    <scope>NUCLEOTIDE SEQUENCE [LARGE SCALE GENOMIC DNA]</scope>
    <source>
        <strain evidence="5">FAFU-HL-1</strain>
        <tissue evidence="5">Leaf</tissue>
    </source>
</reference>
<dbReference type="EMBL" id="JADGMS010000015">
    <property type="protein sequence ID" value="KAF9667648.1"/>
    <property type="molecule type" value="Genomic_DNA"/>
</dbReference>
<dbReference type="GO" id="GO:0005524">
    <property type="term" value="F:ATP binding"/>
    <property type="evidence" value="ECO:0007669"/>
    <property type="project" value="UniProtKB-KW"/>
</dbReference>
<comment type="caution">
    <text evidence="5">The sequence shown here is derived from an EMBL/GenBank/DDBJ whole genome shotgun (WGS) entry which is preliminary data.</text>
</comment>
<keyword evidence="6" id="KW-1185">Reference proteome</keyword>